<keyword evidence="2" id="KW-1185">Reference proteome</keyword>
<gene>
    <name evidence="1" type="ORF">ACFPP9_20040</name>
</gene>
<reference evidence="2" key="1">
    <citation type="journal article" date="2019" name="Int. J. Syst. Evol. Microbiol.">
        <title>The Global Catalogue of Microorganisms (GCM) 10K type strain sequencing project: providing services to taxonomists for standard genome sequencing and annotation.</title>
        <authorList>
            <consortium name="The Broad Institute Genomics Platform"/>
            <consortium name="The Broad Institute Genome Sequencing Center for Infectious Disease"/>
            <person name="Wu L."/>
            <person name="Ma J."/>
        </authorList>
    </citation>
    <scope>NUCLEOTIDE SEQUENCE [LARGE SCALE GENOMIC DNA]</scope>
    <source>
        <strain evidence="2">KACC 12633</strain>
    </source>
</reference>
<dbReference type="InterPro" id="IPR007739">
    <property type="entry name" value="RgpF"/>
</dbReference>
<dbReference type="EMBL" id="JBHSML010000013">
    <property type="protein sequence ID" value="MFC5518080.1"/>
    <property type="molecule type" value="Genomic_DNA"/>
</dbReference>
<dbReference type="RefSeq" id="WP_266343744.1">
    <property type="nucleotide sequence ID" value="NZ_JAPKNH010000003.1"/>
</dbReference>
<accession>A0ABW0Q0D5</accession>
<dbReference type="Proteomes" id="UP001596150">
    <property type="component" value="Unassembled WGS sequence"/>
</dbReference>
<dbReference type="Pfam" id="PF05045">
    <property type="entry name" value="RgpF"/>
    <property type="match status" value="1"/>
</dbReference>
<protein>
    <submittedName>
        <fullName evidence="1">Rhamnan synthesis F family protein</fullName>
    </submittedName>
</protein>
<organism evidence="1 2">
    <name type="scientific">Kaistia terrae</name>
    <dbReference type="NCBI Taxonomy" id="537017"/>
    <lineage>
        <taxon>Bacteria</taxon>
        <taxon>Pseudomonadati</taxon>
        <taxon>Pseudomonadota</taxon>
        <taxon>Alphaproteobacteria</taxon>
        <taxon>Hyphomicrobiales</taxon>
        <taxon>Kaistiaceae</taxon>
        <taxon>Kaistia</taxon>
    </lineage>
</organism>
<sequence length="84" mass="9301">MKLEYFAGTMFWVRSEVLSALRMLDLSLENFHEENGSIDGGLEHALERLFGIAVTAVGMRVVDISGWLGGRGVVPQHSSMPRHS</sequence>
<comment type="caution">
    <text evidence="1">The sequence shown here is derived from an EMBL/GenBank/DDBJ whole genome shotgun (WGS) entry which is preliminary data.</text>
</comment>
<proteinExistence type="predicted"/>
<name>A0ABW0Q0D5_9HYPH</name>
<evidence type="ECO:0000313" key="2">
    <source>
        <dbReference type="Proteomes" id="UP001596150"/>
    </source>
</evidence>
<evidence type="ECO:0000313" key="1">
    <source>
        <dbReference type="EMBL" id="MFC5518080.1"/>
    </source>
</evidence>